<sequence length="77" mass="8337">MPQTSFSSNDVAAGPLMRPDWHAFGMLVAWSAAGVVVLISYARAVVHSLNGPRLALIASWLLWLAYLAMLARASVLR</sequence>
<organism evidence="2 3">
    <name type="scientific">Dunaliella salina</name>
    <name type="common">Green alga</name>
    <name type="synonym">Protococcus salinus</name>
    <dbReference type="NCBI Taxonomy" id="3046"/>
    <lineage>
        <taxon>Eukaryota</taxon>
        <taxon>Viridiplantae</taxon>
        <taxon>Chlorophyta</taxon>
        <taxon>core chlorophytes</taxon>
        <taxon>Chlorophyceae</taxon>
        <taxon>CS clade</taxon>
        <taxon>Chlamydomonadales</taxon>
        <taxon>Dunaliellaceae</taxon>
        <taxon>Dunaliella</taxon>
    </lineage>
</organism>
<keyword evidence="1" id="KW-0812">Transmembrane</keyword>
<feature type="non-terminal residue" evidence="2">
    <location>
        <position position="77"/>
    </location>
</feature>
<evidence type="ECO:0000313" key="3">
    <source>
        <dbReference type="Proteomes" id="UP000815325"/>
    </source>
</evidence>
<dbReference type="EMBL" id="MU069775">
    <property type="protein sequence ID" value="KAF5834109.1"/>
    <property type="molecule type" value="Genomic_DNA"/>
</dbReference>
<keyword evidence="1" id="KW-0472">Membrane</keyword>
<reference evidence="2" key="2">
    <citation type="submission" date="2020-06" db="EMBL/GenBank/DDBJ databases">
        <authorList>
            <consortium name="DOE Joint Genome Institute"/>
            <person name="Calhoun S."/>
            <person name="Polle J.E."/>
            <person name="Mckie-Krisberg Z."/>
            <person name="Prochnik S."/>
            <person name="Neofotis P."/>
            <person name="Yim W.C."/>
            <person name="Hathwaik L.T."/>
            <person name="Jenkins J."/>
            <person name="Molina H."/>
            <person name="Bunkenborg J."/>
            <person name="Grigoriev I.V."/>
            <person name="Barry K."/>
            <person name="Schmutz J."/>
            <person name="Jin E."/>
            <person name="Cushman J.C."/>
            <person name="Magnuson J.K."/>
        </authorList>
    </citation>
    <scope>NUCLEOTIDE SEQUENCE</scope>
    <source>
        <strain evidence="2">CCAP 19/18</strain>
    </source>
</reference>
<protein>
    <submittedName>
        <fullName evidence="2">Uncharacterized protein</fullName>
    </submittedName>
</protein>
<dbReference type="EMBL" id="MU069775">
    <property type="protein sequence ID" value="KAF5834108.1"/>
    <property type="molecule type" value="Genomic_DNA"/>
</dbReference>
<keyword evidence="3" id="KW-1185">Reference proteome</keyword>
<accession>A0ABQ7GHN6</accession>
<dbReference type="Proteomes" id="UP000815325">
    <property type="component" value="Unassembled WGS sequence"/>
</dbReference>
<evidence type="ECO:0000256" key="1">
    <source>
        <dbReference type="SAM" id="Phobius"/>
    </source>
</evidence>
<keyword evidence="1" id="KW-1133">Transmembrane helix</keyword>
<reference evidence="2" key="1">
    <citation type="submission" date="2017-08" db="EMBL/GenBank/DDBJ databases">
        <authorList>
            <person name="Polle J.E."/>
            <person name="Barry K."/>
            <person name="Cushman J."/>
            <person name="Schmutz J."/>
            <person name="Tran D."/>
            <person name="Hathwaick L.T."/>
            <person name="Yim W.C."/>
            <person name="Jenkins J."/>
            <person name="Mckie-Krisberg Z.M."/>
            <person name="Prochnik S."/>
            <person name="Lindquist E."/>
            <person name="Dockter R.B."/>
            <person name="Adam C."/>
            <person name="Molina H."/>
            <person name="Bunkerborg J."/>
            <person name="Jin E."/>
            <person name="Buchheim M."/>
            <person name="Magnuson J."/>
        </authorList>
    </citation>
    <scope>NUCLEOTIDE SEQUENCE</scope>
    <source>
        <strain evidence="2">CCAP 19/18</strain>
    </source>
</reference>
<feature type="transmembrane region" description="Helical" evidence="1">
    <location>
        <begin position="54"/>
        <end position="75"/>
    </location>
</feature>
<name>A0ABQ7GHN6_DUNSA</name>
<gene>
    <name evidence="2" type="ORF">DUNSADRAFT_9386</name>
</gene>
<comment type="caution">
    <text evidence="2">The sequence shown here is derived from an EMBL/GenBank/DDBJ whole genome shotgun (WGS) entry which is preliminary data.</text>
</comment>
<feature type="transmembrane region" description="Helical" evidence="1">
    <location>
        <begin position="21"/>
        <end position="42"/>
    </location>
</feature>
<proteinExistence type="predicted"/>
<evidence type="ECO:0000313" key="2">
    <source>
        <dbReference type="EMBL" id="KAF5834109.1"/>
    </source>
</evidence>